<feature type="transmembrane region" description="Helical" evidence="1">
    <location>
        <begin position="89"/>
        <end position="112"/>
    </location>
</feature>
<name>A0AAU8YUU3_CLOBO</name>
<dbReference type="PANTHER" id="PTHR41309">
    <property type="entry name" value="MEMBRANE PROTEIN-RELATED"/>
    <property type="match status" value="1"/>
</dbReference>
<accession>A0AAU8YUU3</accession>
<feature type="transmembrane region" description="Helical" evidence="1">
    <location>
        <begin position="160"/>
        <end position="179"/>
    </location>
</feature>
<keyword evidence="1" id="KW-1133">Transmembrane helix</keyword>
<feature type="transmembrane region" description="Helical" evidence="1">
    <location>
        <begin position="118"/>
        <end position="139"/>
    </location>
</feature>
<dbReference type="Pfam" id="PF13346">
    <property type="entry name" value="ABC2_membrane_5"/>
    <property type="match status" value="1"/>
</dbReference>
<keyword evidence="1" id="KW-0812">Transmembrane</keyword>
<dbReference type="InterPro" id="IPR025699">
    <property type="entry name" value="ABC2_memb-like"/>
</dbReference>
<sequence>MKSIINLIINDLILCKKNFLVAVPMIIFLAFTGLQCNMDGKQHYVYIYVIAMASYILINYVEQTIAKNKSSMFIYSLPVEKNNIVLEKYLFIISINVINWVVCFLTTILFSIILKGKFIGNICSIGDLVFAITLVSIYYSIYYPLYFKLGSSKLIFFNKFIYMIIIILPVIIQRIMRLLNIAISKKYFYGQINIIQNNFLYTILFEIIMVAISAYISILIHKNKVVMYE</sequence>
<protein>
    <recommendedName>
        <fullName evidence="4">ABC-2 transporter permease</fullName>
    </recommendedName>
</protein>
<evidence type="ECO:0000313" key="3">
    <source>
        <dbReference type="Proteomes" id="UP000238070"/>
    </source>
</evidence>
<dbReference type="Proteomes" id="UP000238070">
    <property type="component" value="Chromosome"/>
</dbReference>
<proteinExistence type="predicted"/>
<feature type="transmembrane region" description="Helical" evidence="1">
    <location>
        <begin position="12"/>
        <end position="31"/>
    </location>
</feature>
<evidence type="ECO:0000313" key="2">
    <source>
        <dbReference type="EMBL" id="AVP64293.1"/>
    </source>
</evidence>
<reference evidence="2 3" key="1">
    <citation type="submission" date="2018-01" db="EMBL/GenBank/DDBJ databases">
        <title>Genetic Diversity of Clostridium botulinum in seafood.</title>
        <authorList>
            <person name="Athira V."/>
            <person name="Arun Jyothi P.V."/>
            <person name="Lalitha K.V."/>
            <person name="Joseph T.C."/>
        </authorList>
    </citation>
    <scope>NUCLEOTIDE SEQUENCE [LARGE SCALE GENOMIC DNA]</scope>
    <source>
        <strain evidence="2 3">Mfbjulcb5</strain>
    </source>
</reference>
<evidence type="ECO:0000256" key="1">
    <source>
        <dbReference type="SAM" id="Phobius"/>
    </source>
</evidence>
<evidence type="ECO:0008006" key="4">
    <source>
        <dbReference type="Google" id="ProtNLM"/>
    </source>
</evidence>
<feature type="transmembrane region" description="Helical" evidence="1">
    <location>
        <begin position="199"/>
        <end position="220"/>
    </location>
</feature>
<organism evidence="2 3">
    <name type="scientific">Clostridium botulinum</name>
    <dbReference type="NCBI Taxonomy" id="1491"/>
    <lineage>
        <taxon>Bacteria</taxon>
        <taxon>Bacillati</taxon>
        <taxon>Bacillota</taxon>
        <taxon>Clostridia</taxon>
        <taxon>Eubacteriales</taxon>
        <taxon>Clostridiaceae</taxon>
        <taxon>Clostridium</taxon>
    </lineage>
</organism>
<dbReference type="EMBL" id="CP027776">
    <property type="protein sequence ID" value="AVP64293.1"/>
    <property type="molecule type" value="Genomic_DNA"/>
</dbReference>
<dbReference type="AlphaFoldDB" id="A0AAU8YUU3"/>
<feature type="transmembrane region" description="Helical" evidence="1">
    <location>
        <begin position="43"/>
        <end position="61"/>
    </location>
</feature>
<dbReference type="PANTHER" id="PTHR41309:SF2">
    <property type="entry name" value="MEMBRANE PROTEIN"/>
    <property type="match status" value="1"/>
</dbReference>
<keyword evidence="1" id="KW-0472">Membrane</keyword>
<gene>
    <name evidence="2" type="ORF">C3B64_08475</name>
</gene>